<dbReference type="EMBL" id="JACJVO010000011">
    <property type="protein sequence ID" value="MBB6731343.1"/>
    <property type="molecule type" value="Genomic_DNA"/>
</dbReference>
<dbReference type="GO" id="GO:0042956">
    <property type="term" value="P:maltodextrin transmembrane transport"/>
    <property type="evidence" value="ECO:0007669"/>
    <property type="project" value="TreeGrafter"/>
</dbReference>
<feature type="chain" id="PRO_5038591039" evidence="4">
    <location>
        <begin position="21"/>
        <end position="427"/>
    </location>
</feature>
<dbReference type="GO" id="GO:0055052">
    <property type="term" value="C:ATP-binding cassette (ABC) transporter complex, substrate-binding subunit-containing"/>
    <property type="evidence" value="ECO:0007669"/>
    <property type="project" value="TreeGrafter"/>
</dbReference>
<comment type="caution">
    <text evidence="5">The sequence shown here is derived from an EMBL/GenBank/DDBJ whole genome shotgun (WGS) entry which is preliminary data.</text>
</comment>
<evidence type="ECO:0000256" key="3">
    <source>
        <dbReference type="ARBA" id="ARBA00022729"/>
    </source>
</evidence>
<dbReference type="PANTHER" id="PTHR30061">
    <property type="entry name" value="MALTOSE-BINDING PERIPLASMIC PROTEIN"/>
    <property type="match status" value="1"/>
</dbReference>
<keyword evidence="3 4" id="KW-0732">Signal</keyword>
<comment type="similarity">
    <text evidence="1">Belongs to the bacterial solute-binding protein 1 family.</text>
</comment>
<dbReference type="Pfam" id="PF01547">
    <property type="entry name" value="SBP_bac_1"/>
    <property type="match status" value="1"/>
</dbReference>
<gene>
    <name evidence="5" type="ORF">H7C18_10530</name>
</gene>
<dbReference type="InterPro" id="IPR006059">
    <property type="entry name" value="SBP"/>
</dbReference>
<dbReference type="Proteomes" id="UP000564644">
    <property type="component" value="Unassembled WGS sequence"/>
</dbReference>
<protein>
    <submittedName>
        <fullName evidence="5">ABC transporter substrate-binding protein</fullName>
    </submittedName>
</protein>
<dbReference type="GO" id="GO:1901982">
    <property type="term" value="F:maltose binding"/>
    <property type="evidence" value="ECO:0007669"/>
    <property type="project" value="TreeGrafter"/>
</dbReference>
<dbReference type="PANTHER" id="PTHR30061:SF50">
    <property type="entry name" value="MALTOSE_MALTODEXTRIN-BINDING PERIPLASMIC PROTEIN"/>
    <property type="match status" value="1"/>
</dbReference>
<dbReference type="PROSITE" id="PS51257">
    <property type="entry name" value="PROKAR_LIPOPROTEIN"/>
    <property type="match status" value="1"/>
</dbReference>
<evidence type="ECO:0000256" key="4">
    <source>
        <dbReference type="SAM" id="SignalP"/>
    </source>
</evidence>
<dbReference type="AlphaFoldDB" id="A0A7X0SPB2"/>
<evidence type="ECO:0000256" key="2">
    <source>
        <dbReference type="ARBA" id="ARBA00022448"/>
    </source>
</evidence>
<feature type="signal peptide" evidence="4">
    <location>
        <begin position="1"/>
        <end position="20"/>
    </location>
</feature>
<proteinExistence type="inferred from homology"/>
<dbReference type="SUPFAM" id="SSF53850">
    <property type="entry name" value="Periplasmic binding protein-like II"/>
    <property type="match status" value="1"/>
</dbReference>
<evidence type="ECO:0000313" key="5">
    <source>
        <dbReference type="EMBL" id="MBB6731343.1"/>
    </source>
</evidence>
<accession>A0A7X0SPB2</accession>
<reference evidence="5 6" key="1">
    <citation type="submission" date="2020-08" db="EMBL/GenBank/DDBJ databases">
        <title>Cohnella phylogeny.</title>
        <authorList>
            <person name="Dunlap C."/>
        </authorList>
    </citation>
    <scope>NUCLEOTIDE SEQUENCE [LARGE SCALE GENOMIC DNA]</scope>
    <source>
        <strain evidence="5 6">CBP 2801</strain>
    </source>
</reference>
<keyword evidence="6" id="KW-1185">Reference proteome</keyword>
<evidence type="ECO:0000256" key="1">
    <source>
        <dbReference type="ARBA" id="ARBA00008520"/>
    </source>
</evidence>
<dbReference type="Gene3D" id="3.40.190.10">
    <property type="entry name" value="Periplasmic binding protein-like II"/>
    <property type="match status" value="1"/>
</dbReference>
<name>A0A7X0SPB2_9BACL</name>
<organism evidence="5 6">
    <name type="scientific">Cohnella zeiphila</name>
    <dbReference type="NCBI Taxonomy" id="2761120"/>
    <lineage>
        <taxon>Bacteria</taxon>
        <taxon>Bacillati</taxon>
        <taxon>Bacillota</taxon>
        <taxon>Bacilli</taxon>
        <taxon>Bacillales</taxon>
        <taxon>Paenibacillaceae</taxon>
        <taxon>Cohnella</taxon>
    </lineage>
</organism>
<dbReference type="GO" id="GO:0015768">
    <property type="term" value="P:maltose transport"/>
    <property type="evidence" value="ECO:0007669"/>
    <property type="project" value="TreeGrafter"/>
</dbReference>
<keyword evidence="2" id="KW-0813">Transport</keyword>
<evidence type="ECO:0000313" key="6">
    <source>
        <dbReference type="Proteomes" id="UP000564644"/>
    </source>
</evidence>
<dbReference type="CDD" id="cd14748">
    <property type="entry name" value="PBP2_UgpB"/>
    <property type="match status" value="1"/>
</dbReference>
<sequence>MIKRFARLFVPFLISGLVIVGCNSNSGGEPNGSSDGKVKLVWWSSDNAAFEGANKKLIEKYQAAHGNVEIDLQTFPYDALIQKLKAAFASKNPPDIVQMFGTWVTEYAKNGLLEPAPDDAFKSELYDAALGAYLYNGKVYGIPNEYNIENDGVLVHKKMFDDAGIAYPPKTWDEVIGAAKRLTVTENGAIKIRGLDMTSSDSTNFMFLAMILQQGAKYWTDDGHVNLTSPEAMKAMTALTDLLTKEKVSDLTLAGSTEEPYMVFFKGASAMTTAGPWTISEGKDTFQVSDFEYIPFPSFTSQPPYFAAESGWGEVVAKKSKHAKEAWEFVRFMAEPENAKAWNVQTFTVPANKKVAEDPEFVQEVPAMKTSLEALQYGQWIGPVGDRDYWFKAVFDQFTSIGAGKISVEDGLKKAQDAINQMLDRNQ</sequence>
<dbReference type="RefSeq" id="WP_185129016.1">
    <property type="nucleotide sequence ID" value="NZ_JACJVO010000011.1"/>
</dbReference>